<dbReference type="OrthoDB" id="1189822at2"/>
<gene>
    <name evidence="1" type="ORF">D0817_06545</name>
</gene>
<organism evidence="1 2">
    <name type="scientific">Flavobacterium cupreum</name>
    <dbReference type="NCBI Taxonomy" id="2133766"/>
    <lineage>
        <taxon>Bacteria</taxon>
        <taxon>Pseudomonadati</taxon>
        <taxon>Bacteroidota</taxon>
        <taxon>Flavobacteriia</taxon>
        <taxon>Flavobacteriales</taxon>
        <taxon>Flavobacteriaceae</taxon>
        <taxon>Flavobacterium</taxon>
    </lineage>
</organism>
<reference evidence="2" key="1">
    <citation type="journal article" date="2019" name="Syst. Appl. Microbiol.">
        <title>Flavobacterium circumlabens sp. nov. and Flavobacterium cupreum sp. nov., two psychrotrophic species isolated from Antarctic environmental samples.</title>
        <authorList>
            <person name="Kralova S."/>
            <person name="Busse H.-J."/>
            <person name="Svec P."/>
            <person name="Maslanova I."/>
            <person name="Stankova E."/>
            <person name="Bartak M."/>
            <person name="Sedlacek I."/>
        </authorList>
    </citation>
    <scope>NUCLEOTIDE SEQUENCE [LARGE SCALE GENOMIC DNA]</scope>
    <source>
        <strain evidence="2">CCM 8825</strain>
    </source>
</reference>
<comment type="caution">
    <text evidence="1">The sequence shown here is derived from an EMBL/GenBank/DDBJ whole genome shotgun (WGS) entry which is preliminary data.</text>
</comment>
<keyword evidence="2" id="KW-1185">Reference proteome</keyword>
<name>A0A434AAY3_9FLAO</name>
<proteinExistence type="predicted"/>
<dbReference type="EMBL" id="QWDM01000003">
    <property type="protein sequence ID" value="RUT71531.1"/>
    <property type="molecule type" value="Genomic_DNA"/>
</dbReference>
<protein>
    <submittedName>
        <fullName evidence="1">Uncharacterized protein</fullName>
    </submittedName>
</protein>
<evidence type="ECO:0000313" key="1">
    <source>
        <dbReference type="EMBL" id="RUT71531.1"/>
    </source>
</evidence>
<sequence>MQKTTKDTSAVQAITNLARIKNSEIGYYIEHYLSFGYYRVRVRNGGLNISFEKVQDFNATGKLTDEQIQEVANSFVKMK</sequence>
<dbReference type="AlphaFoldDB" id="A0A434AAY3"/>
<evidence type="ECO:0000313" key="2">
    <source>
        <dbReference type="Proteomes" id="UP000288102"/>
    </source>
</evidence>
<dbReference type="RefSeq" id="WP_127337583.1">
    <property type="nucleotide sequence ID" value="NZ_QWDM01000003.1"/>
</dbReference>
<accession>A0A434AAY3</accession>
<dbReference type="Proteomes" id="UP000288102">
    <property type="component" value="Unassembled WGS sequence"/>
</dbReference>